<evidence type="ECO:0000256" key="1">
    <source>
        <dbReference type="SAM" id="Phobius"/>
    </source>
</evidence>
<sequence>MLRLIAFAALGALIGGVIVIAVGPPDVGYAVAGVALPVFIMTSVLTLVARSVGNAVGASPQAVQQAKDARRLGVARIDALRQTGTQINDQPLCELDLTVQPLHGAAFASTMRTVVPVTAIPMFQPGTERDVAILLDGGPEVAFIDAGELAPAERSRLRVPPRGSVLFLPVEPHRRIVDGRRRGPLLGVGRAGRPGRIALFAIVAIAAAAIVVVPYHQSVAQAIVALEDGRLRPDLRRPEALAEAQRALQEAIGHDRVVSITVAADFVIVQAPLTVGDTKTDRWEYRYGQVTNDGAASIQPESAAEQFSWSDVALDRVWTLMQDGAEQVDLPVGDALAYLVRSTDTDVDSPTFARSAGPPQITFSIGDDYGSTSFVADADGSGLTAR</sequence>
<gene>
    <name evidence="2" type="ORF">SAMN06295909_0676</name>
</gene>
<keyword evidence="1" id="KW-0472">Membrane</keyword>
<feature type="transmembrane region" description="Helical" evidence="1">
    <location>
        <begin position="29"/>
        <end position="49"/>
    </location>
</feature>
<organism evidence="2 3">
    <name type="scientific">Plantibacter elymi</name>
    <name type="common">nom. nud.</name>
    <dbReference type="NCBI Taxonomy" id="199708"/>
    <lineage>
        <taxon>Bacteria</taxon>
        <taxon>Bacillati</taxon>
        <taxon>Actinomycetota</taxon>
        <taxon>Actinomycetes</taxon>
        <taxon>Micrococcales</taxon>
        <taxon>Microbacteriaceae</taxon>
        <taxon>Plantibacter</taxon>
    </lineage>
</organism>
<reference evidence="2 3" key="1">
    <citation type="submission" date="2017-04" db="EMBL/GenBank/DDBJ databases">
        <authorList>
            <person name="Varghese N."/>
            <person name="Submissions S."/>
        </authorList>
    </citation>
    <scope>NUCLEOTIDE SEQUENCE [LARGE SCALE GENOMIC DNA]</scope>
    <source>
        <strain evidence="2 3">VKM Ac-1784</strain>
    </source>
</reference>
<feature type="transmembrane region" description="Helical" evidence="1">
    <location>
        <begin position="197"/>
        <end position="216"/>
    </location>
</feature>
<accession>A0ABY1RBB7</accession>
<evidence type="ECO:0000313" key="2">
    <source>
        <dbReference type="EMBL" id="SMQ62021.1"/>
    </source>
</evidence>
<protein>
    <submittedName>
        <fullName evidence="2">Uncharacterized protein</fullName>
    </submittedName>
</protein>
<keyword evidence="1" id="KW-0812">Transmembrane</keyword>
<dbReference type="Proteomes" id="UP000194464">
    <property type="component" value="Unassembled WGS sequence"/>
</dbReference>
<dbReference type="EMBL" id="FXWJ01000001">
    <property type="protein sequence ID" value="SMQ62021.1"/>
    <property type="molecule type" value="Genomic_DNA"/>
</dbReference>
<keyword evidence="1" id="KW-1133">Transmembrane helix</keyword>
<comment type="caution">
    <text evidence="2">The sequence shown here is derived from an EMBL/GenBank/DDBJ whole genome shotgun (WGS) entry which is preliminary data.</text>
</comment>
<dbReference type="RefSeq" id="WP_086472847.1">
    <property type="nucleotide sequence ID" value="NZ_FXWJ01000001.1"/>
</dbReference>
<name>A0ABY1RBB7_9MICO</name>
<proteinExistence type="predicted"/>
<keyword evidence="3" id="KW-1185">Reference proteome</keyword>
<evidence type="ECO:0000313" key="3">
    <source>
        <dbReference type="Proteomes" id="UP000194464"/>
    </source>
</evidence>